<organism evidence="9 10">
    <name type="scientific">Rhizoctonia solani</name>
    <dbReference type="NCBI Taxonomy" id="456999"/>
    <lineage>
        <taxon>Eukaryota</taxon>
        <taxon>Fungi</taxon>
        <taxon>Dikarya</taxon>
        <taxon>Basidiomycota</taxon>
        <taxon>Agaricomycotina</taxon>
        <taxon>Agaricomycetes</taxon>
        <taxon>Cantharellales</taxon>
        <taxon>Ceratobasidiaceae</taxon>
        <taxon>Rhizoctonia</taxon>
    </lineage>
</organism>
<keyword evidence="1" id="KW-0479">Metal-binding</keyword>
<dbReference type="InterPro" id="IPR000306">
    <property type="entry name" value="Znf_FYVE"/>
</dbReference>
<dbReference type="SUPFAM" id="SSF57903">
    <property type="entry name" value="FYVE/PHD zinc finger"/>
    <property type="match status" value="1"/>
</dbReference>
<dbReference type="SUPFAM" id="SSF54160">
    <property type="entry name" value="Chromo domain-like"/>
    <property type="match status" value="1"/>
</dbReference>
<evidence type="ECO:0000313" key="9">
    <source>
        <dbReference type="EMBL" id="CAE6506878.1"/>
    </source>
</evidence>
<evidence type="ECO:0000256" key="2">
    <source>
        <dbReference type="ARBA" id="ARBA00022771"/>
    </source>
</evidence>
<feature type="region of interest" description="Disordered" evidence="6">
    <location>
        <begin position="629"/>
        <end position="720"/>
    </location>
</feature>
<name>A0A8H3D4C1_9AGAM</name>
<dbReference type="Gene3D" id="3.30.40.10">
    <property type="entry name" value="Zinc/RING finger domain, C3HC4 (zinc finger)"/>
    <property type="match status" value="2"/>
</dbReference>
<dbReference type="InterPro" id="IPR011011">
    <property type="entry name" value="Znf_FYVE_PHD"/>
</dbReference>
<dbReference type="GO" id="GO:0006338">
    <property type="term" value="P:chromatin remodeling"/>
    <property type="evidence" value="ECO:0007669"/>
    <property type="project" value="UniProtKB-ARBA"/>
</dbReference>
<dbReference type="EMBL" id="CAJMWX010001833">
    <property type="protein sequence ID" value="CAE6506878.1"/>
    <property type="molecule type" value="Genomic_DNA"/>
</dbReference>
<feature type="region of interest" description="Disordered" evidence="6">
    <location>
        <begin position="434"/>
        <end position="466"/>
    </location>
</feature>
<evidence type="ECO:0000256" key="3">
    <source>
        <dbReference type="ARBA" id="ARBA00022833"/>
    </source>
</evidence>
<evidence type="ECO:0000256" key="4">
    <source>
        <dbReference type="PROSITE-ProRule" id="PRU00091"/>
    </source>
</evidence>
<accession>A0A8H3D4C1</accession>
<dbReference type="SMART" id="SM00064">
    <property type="entry name" value="FYVE"/>
    <property type="match status" value="1"/>
</dbReference>
<dbReference type="AlphaFoldDB" id="A0A8H3D4C1"/>
<dbReference type="Proteomes" id="UP000663888">
    <property type="component" value="Unassembled WGS sequence"/>
</dbReference>
<reference evidence="9" key="1">
    <citation type="submission" date="2021-01" db="EMBL/GenBank/DDBJ databases">
        <authorList>
            <person name="Kaushik A."/>
        </authorList>
    </citation>
    <scope>NUCLEOTIDE SEQUENCE</scope>
    <source>
        <strain evidence="9">AG4-R118</strain>
    </source>
</reference>
<keyword evidence="5" id="KW-0175">Coiled coil</keyword>
<evidence type="ECO:0000256" key="1">
    <source>
        <dbReference type="ARBA" id="ARBA00022723"/>
    </source>
</evidence>
<feature type="domain" description="Chromo" evidence="7">
    <location>
        <begin position="840"/>
        <end position="905"/>
    </location>
</feature>
<feature type="compositionally biased region" description="Polar residues" evidence="6">
    <location>
        <begin position="437"/>
        <end position="464"/>
    </location>
</feature>
<feature type="compositionally biased region" description="Low complexity" evidence="6">
    <location>
        <begin position="223"/>
        <end position="232"/>
    </location>
</feature>
<evidence type="ECO:0000259" key="7">
    <source>
        <dbReference type="PROSITE" id="PS50013"/>
    </source>
</evidence>
<evidence type="ECO:0000256" key="5">
    <source>
        <dbReference type="SAM" id="Coils"/>
    </source>
</evidence>
<keyword evidence="3" id="KW-0862">Zinc</keyword>
<evidence type="ECO:0000259" key="8">
    <source>
        <dbReference type="PROSITE" id="PS50178"/>
    </source>
</evidence>
<feature type="region of interest" description="Disordered" evidence="6">
    <location>
        <begin position="570"/>
        <end position="601"/>
    </location>
</feature>
<feature type="compositionally biased region" description="Pro residues" evidence="6">
    <location>
        <begin position="181"/>
        <end position="212"/>
    </location>
</feature>
<feature type="region of interest" description="Disordered" evidence="6">
    <location>
        <begin position="169"/>
        <end position="252"/>
    </location>
</feature>
<evidence type="ECO:0000256" key="6">
    <source>
        <dbReference type="SAM" id="MobiDB-lite"/>
    </source>
</evidence>
<dbReference type="InterPro" id="IPR019787">
    <property type="entry name" value="Znf_PHD-finger"/>
</dbReference>
<dbReference type="InterPro" id="IPR016197">
    <property type="entry name" value="Chromo-like_dom_sf"/>
</dbReference>
<dbReference type="InterPro" id="IPR013083">
    <property type="entry name" value="Znf_RING/FYVE/PHD"/>
</dbReference>
<dbReference type="InterPro" id="IPR017455">
    <property type="entry name" value="Znf_FYVE-rel"/>
</dbReference>
<dbReference type="PROSITE" id="PS50013">
    <property type="entry name" value="CHROMO_2"/>
    <property type="match status" value="1"/>
</dbReference>
<feature type="domain" description="FYVE-type" evidence="8">
    <location>
        <begin position="17"/>
        <end position="81"/>
    </location>
</feature>
<keyword evidence="2 4" id="KW-0863">Zinc-finger</keyword>
<protein>
    <submittedName>
        <fullName evidence="9">Uncharacterized protein</fullName>
    </submittedName>
</protein>
<gene>
    <name evidence="9" type="ORF">RDB_LOCUS160903</name>
</gene>
<dbReference type="Pfam" id="PF00628">
    <property type="entry name" value="PHD"/>
    <property type="match status" value="1"/>
</dbReference>
<comment type="caution">
    <text evidence="9">The sequence shown here is derived from an EMBL/GenBank/DDBJ whole genome shotgun (WGS) entry which is preliminary data.</text>
</comment>
<dbReference type="CDD" id="cd00065">
    <property type="entry name" value="FYVE_like_SF"/>
    <property type="match status" value="1"/>
</dbReference>
<dbReference type="InterPro" id="IPR001965">
    <property type="entry name" value="Znf_PHD"/>
</dbReference>
<dbReference type="InterPro" id="IPR000953">
    <property type="entry name" value="Chromo/chromo_shadow_dom"/>
</dbReference>
<dbReference type="GO" id="GO:0008270">
    <property type="term" value="F:zinc ion binding"/>
    <property type="evidence" value="ECO:0007669"/>
    <property type="project" value="UniProtKB-KW"/>
</dbReference>
<evidence type="ECO:0000313" key="10">
    <source>
        <dbReference type="Proteomes" id="UP000663888"/>
    </source>
</evidence>
<dbReference type="SMART" id="SM00249">
    <property type="entry name" value="PHD"/>
    <property type="match status" value="1"/>
</dbReference>
<feature type="compositionally biased region" description="Pro residues" evidence="6">
    <location>
        <begin position="233"/>
        <end position="250"/>
    </location>
</feature>
<dbReference type="InterPro" id="IPR023780">
    <property type="entry name" value="Chromo_domain"/>
</dbReference>
<sequence length="928" mass="102001">MDSIRGLPLLSGPPPHSEDSDYCRKCNKEFNRLFNKAKRCNHCGYQYCNSCCNHSALMPRIGVYNGFDPVDVCSYCIEVLKVTAMGRASLRAMPLAHLKAYLNAYGLRGPSHAVEKEDYVRAVLDARQNNGCLPRINEDYYRRHSIPQPSGERPKGFLARMAESFSDFVDSLPQPDLSNHAPPPPVPPRHTAPRPPPRTTANRPPPATPPRPQAGTSGTRPTPQQAQSNPPYQSNPPPPPSTQRPTPQAPPMDELLVMKPEEISSLSVGVLKAILHHHHVRIPQDALEKRDLVDRVVTLVEAARVEKEREARARAAEEEAEIEAQRQAFEELERKKKAAAQKDDAAGLEEEALQEQAPVGVPKAAAHTAAKLERDGLCVICQDEDANIAIVDCGPSSGMSNLAPYNQHEYRPLQVAPPLSSNHFVQPLVQQPGPVAQQLQIQPRSAQPSPQPNEFGQNASNPFTGMSYPPPPLGWIVPTITSLLQSQHATVLAKLNEASERELNLASKVEALQRSTDALQQTVGTVLDKIQQVSDKVAKLGTDMSSRDATLAERLNALDDAIEAWSTEARLAPPSGTSPAGELQTPPGSDESDIRTQSVAQPTVPNQPVQVISEQDQQLQPLHKVIQDAGLPDDINGGMPEPEAGSNGTSSLPLISQNPAFPSSIQQNTSSSTPSIQEDEKPPKTPCRGRKGTETPQIAPPATRRSSRRGKKRRRNDGTIEVPLTKKRAKTIPKTIPKSEAQVGGKAPRKSTPSQFNWQSVPIQEEELEQLIYCDNCDQAYHWGCVNILPEDPILQSDTTWSCPPCEFEDQHGAIPGRTRDPDAKCRPDCPVQDHADDMFAIDSIIGRFPHSADPSGVMMQYLIKWEDYPVQRSTWTPEHEIGQAAHALIRDFEKAALNEKLEISDKSQLILLQEAREGGWGYYTFPS</sequence>
<dbReference type="Pfam" id="PF01363">
    <property type="entry name" value="FYVE"/>
    <property type="match status" value="1"/>
</dbReference>
<feature type="compositionally biased region" description="Polar residues" evidence="6">
    <location>
        <begin position="646"/>
        <end position="676"/>
    </location>
</feature>
<dbReference type="Gene3D" id="2.40.50.40">
    <property type="match status" value="1"/>
</dbReference>
<feature type="coiled-coil region" evidence="5">
    <location>
        <begin position="305"/>
        <end position="342"/>
    </location>
</feature>
<proteinExistence type="predicted"/>
<dbReference type="PROSITE" id="PS50178">
    <property type="entry name" value="ZF_FYVE"/>
    <property type="match status" value="1"/>
</dbReference>
<feature type="compositionally biased region" description="Basic residues" evidence="6">
    <location>
        <begin position="705"/>
        <end position="715"/>
    </location>
</feature>
<dbReference type="Pfam" id="PF00385">
    <property type="entry name" value="Chromo"/>
    <property type="match status" value="1"/>
</dbReference>